<proteinExistence type="predicted"/>
<accession>A0ABV8SAB3</accession>
<evidence type="ECO:0000313" key="2">
    <source>
        <dbReference type="Proteomes" id="UP001595755"/>
    </source>
</evidence>
<sequence length="223" mass="24145">MAEEARRDMRMVGETASAGGEYRNVKLVGEGVFSGNVDCVKLSQVGELEIRGNLRVKEIKVTGECEVQGRLDAITASGRGELTIRSDLRGEKIRFTGNIETGGDCEAGVFEVGGAFQVSGLLSADKLDVKMYGPCKAREIGGSTLRVRRSRATKLLDLIKAREPFVLTADQIEGDIVELEHTVAEVVRGNRVAIGPGCRIGRVEYQQSLKTHKSASVGHSVRR</sequence>
<name>A0ABV8SAB3_9BACL</name>
<reference evidence="2" key="1">
    <citation type="journal article" date="2019" name="Int. J. Syst. Evol. Microbiol.">
        <title>The Global Catalogue of Microorganisms (GCM) 10K type strain sequencing project: providing services to taxonomists for standard genome sequencing and annotation.</title>
        <authorList>
            <consortium name="The Broad Institute Genomics Platform"/>
            <consortium name="The Broad Institute Genome Sequencing Center for Infectious Disease"/>
            <person name="Wu L."/>
            <person name="Ma J."/>
        </authorList>
    </citation>
    <scope>NUCLEOTIDE SEQUENCE [LARGE SCALE GENOMIC DNA]</scope>
    <source>
        <strain evidence="2">CGMCC 4.1641</strain>
    </source>
</reference>
<dbReference type="RefSeq" id="WP_204603772.1">
    <property type="nucleotide sequence ID" value="NZ_JBHSED010000015.1"/>
</dbReference>
<organism evidence="1 2">
    <name type="scientific">Cohnella boryungensis</name>
    <dbReference type="NCBI Taxonomy" id="768479"/>
    <lineage>
        <taxon>Bacteria</taxon>
        <taxon>Bacillati</taxon>
        <taxon>Bacillota</taxon>
        <taxon>Bacilli</taxon>
        <taxon>Bacillales</taxon>
        <taxon>Paenibacillaceae</taxon>
        <taxon>Cohnella</taxon>
    </lineage>
</organism>
<evidence type="ECO:0000313" key="1">
    <source>
        <dbReference type="EMBL" id="MFC4303762.1"/>
    </source>
</evidence>
<dbReference type="EMBL" id="JBHSED010000015">
    <property type="protein sequence ID" value="MFC4303762.1"/>
    <property type="molecule type" value="Genomic_DNA"/>
</dbReference>
<gene>
    <name evidence="1" type="ORF">ACFO1S_09940</name>
</gene>
<protein>
    <submittedName>
        <fullName evidence="1">Bactofilin</fullName>
    </submittedName>
</protein>
<keyword evidence="2" id="KW-1185">Reference proteome</keyword>
<dbReference type="Proteomes" id="UP001595755">
    <property type="component" value="Unassembled WGS sequence"/>
</dbReference>
<comment type="caution">
    <text evidence="1">The sequence shown here is derived from an EMBL/GenBank/DDBJ whole genome shotgun (WGS) entry which is preliminary data.</text>
</comment>